<accession>A0A9X1YBG5</accession>
<dbReference type="Gene3D" id="3.40.190.150">
    <property type="entry name" value="Bordetella uptake gene, domain 1"/>
    <property type="match status" value="1"/>
</dbReference>
<organism evidence="2 3">
    <name type="scientific">Roseomonas acroporae</name>
    <dbReference type="NCBI Taxonomy" id="2937791"/>
    <lineage>
        <taxon>Bacteria</taxon>
        <taxon>Pseudomonadati</taxon>
        <taxon>Pseudomonadota</taxon>
        <taxon>Alphaproteobacteria</taxon>
        <taxon>Acetobacterales</taxon>
        <taxon>Roseomonadaceae</taxon>
        <taxon>Roseomonas</taxon>
    </lineage>
</organism>
<dbReference type="EMBL" id="JALPRX010000118">
    <property type="protein sequence ID" value="MCK8787359.1"/>
    <property type="molecule type" value="Genomic_DNA"/>
</dbReference>
<evidence type="ECO:0000313" key="3">
    <source>
        <dbReference type="Proteomes" id="UP001139516"/>
    </source>
</evidence>
<dbReference type="PANTHER" id="PTHR42928">
    <property type="entry name" value="TRICARBOXYLATE-BINDING PROTEIN"/>
    <property type="match status" value="1"/>
</dbReference>
<dbReference type="InterPro" id="IPR042100">
    <property type="entry name" value="Bug_dom1"/>
</dbReference>
<dbReference type="PANTHER" id="PTHR42928:SF5">
    <property type="entry name" value="BLR1237 PROTEIN"/>
    <property type="match status" value="1"/>
</dbReference>
<keyword evidence="3" id="KW-1185">Reference proteome</keyword>
<comment type="caution">
    <text evidence="2">The sequence shown here is derived from an EMBL/GenBank/DDBJ whole genome shotgun (WGS) entry which is preliminary data.</text>
</comment>
<dbReference type="Gene3D" id="3.40.190.10">
    <property type="entry name" value="Periplasmic binding protein-like II"/>
    <property type="match status" value="1"/>
</dbReference>
<comment type="similarity">
    <text evidence="1">Belongs to the UPF0065 (bug) family.</text>
</comment>
<dbReference type="InterPro" id="IPR005064">
    <property type="entry name" value="BUG"/>
</dbReference>
<name>A0A9X1YBG5_9PROT</name>
<reference evidence="2" key="1">
    <citation type="submission" date="2022-04" db="EMBL/GenBank/DDBJ databases">
        <title>Roseomonas acroporae sp. nov., isolated from coral Acropora digitifera.</title>
        <authorList>
            <person name="Sun H."/>
        </authorList>
    </citation>
    <scope>NUCLEOTIDE SEQUENCE</scope>
    <source>
        <strain evidence="2">NAR14</strain>
    </source>
</reference>
<dbReference type="PIRSF" id="PIRSF017082">
    <property type="entry name" value="YflP"/>
    <property type="match status" value="1"/>
</dbReference>
<proteinExistence type="inferred from homology"/>
<dbReference type="Proteomes" id="UP001139516">
    <property type="component" value="Unassembled WGS sequence"/>
</dbReference>
<protein>
    <submittedName>
        <fullName evidence="2">Tripartite tricarboxylate transporter substrate-binding protein</fullName>
    </submittedName>
</protein>
<dbReference type="AlphaFoldDB" id="A0A9X1YBG5"/>
<gene>
    <name evidence="2" type="ORF">M0638_23590</name>
</gene>
<evidence type="ECO:0000313" key="2">
    <source>
        <dbReference type="EMBL" id="MCK8787359.1"/>
    </source>
</evidence>
<dbReference type="Pfam" id="PF03401">
    <property type="entry name" value="TctC"/>
    <property type="match status" value="1"/>
</dbReference>
<dbReference type="SUPFAM" id="SSF53850">
    <property type="entry name" value="Periplasmic binding protein-like II"/>
    <property type="match status" value="1"/>
</dbReference>
<evidence type="ECO:0000256" key="1">
    <source>
        <dbReference type="ARBA" id="ARBA00006987"/>
    </source>
</evidence>
<sequence length="302" mass="32589">MTLDKPARFIVNSAAGTNSDLVVRLYAERLRDVYAPQVIVDNRTGAAGRIGLEALKASAPDGATMAITHDSSLTIYPHIYQRTLRYDLARDFVIVAPLGAFSFSIAVSPRSEFRNFRQFAEWAHGRQGVAFASSAAGSAPHFVAMEMCKAIDLQASHVPYRDNGQIIGDLQAQRLGFAMQLVGSHAELHRSGQLRSLAVSAEARSPLMPDVPTFAELGLPQLTAEEWYVLLVPAGTPTPLVSGLRAAVTAAAEDAALAEALSRVGLHVVKASPEQLADRLRTQTARWGEVVRETGFSVEEAR</sequence>